<protein>
    <submittedName>
        <fullName evidence="6">Protein quiver</fullName>
    </submittedName>
</protein>
<dbReference type="AlphaFoldDB" id="A0A0N4VHG8"/>
<keyword evidence="2" id="KW-0325">Glycoprotein</keyword>
<evidence type="ECO:0000256" key="3">
    <source>
        <dbReference type="SAM" id="SignalP"/>
    </source>
</evidence>
<evidence type="ECO:0000313" key="4">
    <source>
        <dbReference type="EMBL" id="VDD94863.1"/>
    </source>
</evidence>
<dbReference type="EMBL" id="UXUI01010172">
    <property type="protein sequence ID" value="VDD94863.1"/>
    <property type="molecule type" value="Genomic_DNA"/>
</dbReference>
<evidence type="ECO:0000313" key="5">
    <source>
        <dbReference type="Proteomes" id="UP000274131"/>
    </source>
</evidence>
<dbReference type="PANTHER" id="PTHR33562">
    <property type="entry name" value="ATILLA, ISOFORM B-RELATED-RELATED"/>
    <property type="match status" value="1"/>
</dbReference>
<proteinExistence type="predicted"/>
<organism evidence="6">
    <name type="scientific">Enterobius vermicularis</name>
    <name type="common">Human pinworm</name>
    <dbReference type="NCBI Taxonomy" id="51028"/>
    <lineage>
        <taxon>Eukaryota</taxon>
        <taxon>Metazoa</taxon>
        <taxon>Ecdysozoa</taxon>
        <taxon>Nematoda</taxon>
        <taxon>Chromadorea</taxon>
        <taxon>Rhabditida</taxon>
        <taxon>Spirurina</taxon>
        <taxon>Oxyuridomorpha</taxon>
        <taxon>Oxyuroidea</taxon>
        <taxon>Oxyuridae</taxon>
        <taxon>Enterobius</taxon>
    </lineage>
</organism>
<name>A0A0N4VHG8_ENTVE</name>
<dbReference type="Pfam" id="PF17064">
    <property type="entry name" value="QVR"/>
    <property type="match status" value="1"/>
</dbReference>
<evidence type="ECO:0000256" key="1">
    <source>
        <dbReference type="ARBA" id="ARBA00022729"/>
    </source>
</evidence>
<dbReference type="InterPro" id="IPR045860">
    <property type="entry name" value="Snake_toxin-like_sf"/>
</dbReference>
<dbReference type="GO" id="GO:0032222">
    <property type="term" value="P:regulation of synaptic transmission, cholinergic"/>
    <property type="evidence" value="ECO:0007669"/>
    <property type="project" value="InterPro"/>
</dbReference>
<reference evidence="6" key="1">
    <citation type="submission" date="2017-02" db="UniProtKB">
        <authorList>
            <consortium name="WormBaseParasite"/>
        </authorList>
    </citation>
    <scope>IDENTIFICATION</scope>
</reference>
<keyword evidence="5" id="KW-1185">Reference proteome</keyword>
<accession>A0A0N4VHG8</accession>
<sequence>MYQIVFCAILLLLNFGIPSCEAITCYECSSTNGQDCKMSSTSCSYGFFGCVKIATYSGGVDKFGSFFDQDSRIITMTRGCTVLPIGGADACQQHSILGYRVVTCYCFTDFCNASITQYHVDYKSLLLVTVTYLFSRLLLDF</sequence>
<dbReference type="InterPro" id="IPR050975">
    <property type="entry name" value="Sleep_regulator"/>
</dbReference>
<dbReference type="PANTHER" id="PTHR33562:SF2">
    <property type="entry name" value="PROTEIN QUIVER"/>
    <property type="match status" value="1"/>
</dbReference>
<evidence type="ECO:0000313" key="6">
    <source>
        <dbReference type="WBParaSite" id="EVEC_0001026901-mRNA-1"/>
    </source>
</evidence>
<dbReference type="GO" id="GO:0030431">
    <property type="term" value="P:sleep"/>
    <property type="evidence" value="ECO:0007669"/>
    <property type="project" value="InterPro"/>
</dbReference>
<evidence type="ECO:0000256" key="2">
    <source>
        <dbReference type="ARBA" id="ARBA00023180"/>
    </source>
</evidence>
<dbReference type="WBParaSite" id="EVEC_0001026901-mRNA-1">
    <property type="protein sequence ID" value="EVEC_0001026901-mRNA-1"/>
    <property type="gene ID" value="EVEC_0001026901"/>
</dbReference>
<dbReference type="CDD" id="cd00117">
    <property type="entry name" value="TFP"/>
    <property type="match status" value="1"/>
</dbReference>
<keyword evidence="1 3" id="KW-0732">Signal</keyword>
<dbReference type="Proteomes" id="UP000274131">
    <property type="component" value="Unassembled WGS sequence"/>
</dbReference>
<feature type="signal peptide" evidence="3">
    <location>
        <begin position="1"/>
        <end position="22"/>
    </location>
</feature>
<dbReference type="SUPFAM" id="SSF57302">
    <property type="entry name" value="Snake toxin-like"/>
    <property type="match status" value="1"/>
</dbReference>
<gene>
    <name evidence="4" type="ORF">EVEC_LOCUS9614</name>
</gene>
<reference evidence="4 5" key="2">
    <citation type="submission" date="2018-10" db="EMBL/GenBank/DDBJ databases">
        <authorList>
            <consortium name="Pathogen Informatics"/>
        </authorList>
    </citation>
    <scope>NUCLEOTIDE SEQUENCE [LARGE SCALE GENOMIC DNA]</scope>
</reference>
<dbReference type="InterPro" id="IPR031424">
    <property type="entry name" value="QVR-like"/>
</dbReference>
<feature type="chain" id="PRO_5043123020" evidence="3">
    <location>
        <begin position="23"/>
        <end position="141"/>
    </location>
</feature>
<dbReference type="OrthoDB" id="5827163at2759"/>